<dbReference type="SUPFAM" id="SSF82657">
    <property type="entry name" value="BolA-like"/>
    <property type="match status" value="1"/>
</dbReference>
<dbReference type="Pfam" id="PF01722">
    <property type="entry name" value="BolA"/>
    <property type="match status" value="1"/>
</dbReference>
<proteinExistence type="inferred from homology"/>
<dbReference type="Proteomes" id="UP000655588">
    <property type="component" value="Unassembled WGS sequence"/>
</dbReference>
<dbReference type="PANTHER" id="PTHR46188">
    <property type="entry name" value="BOLA-LIKE PROTEIN 3"/>
    <property type="match status" value="1"/>
</dbReference>
<sequence length="115" mass="13013">MFGRILMSNFRNISMNKMKVLQLLSRVWNGPNRVLAGKNAEQKMISILRNKFPQAKVIEVNDVSGGCGAMFEINVIAPEFKGLNTIKQHRLINDALKEEIKDMHGVRIYTSVPEA</sequence>
<keyword evidence="4" id="KW-1185">Reference proteome</keyword>
<evidence type="ECO:0000256" key="2">
    <source>
        <dbReference type="RuleBase" id="RU003860"/>
    </source>
</evidence>
<protein>
    <recommendedName>
        <fullName evidence="5">BolA-like protein 3</fullName>
    </recommendedName>
</protein>
<dbReference type="AlphaFoldDB" id="A0A833VU67"/>
<dbReference type="EMBL" id="WNWW01000429">
    <property type="protein sequence ID" value="KAF3424990.1"/>
    <property type="molecule type" value="Genomic_DNA"/>
</dbReference>
<dbReference type="Gene3D" id="3.30.300.90">
    <property type="entry name" value="BolA-like"/>
    <property type="match status" value="1"/>
</dbReference>
<evidence type="ECO:0000256" key="1">
    <source>
        <dbReference type="ARBA" id="ARBA00005578"/>
    </source>
</evidence>
<dbReference type="InterPro" id="IPR036065">
    <property type="entry name" value="BolA-like_sf"/>
</dbReference>
<comment type="caution">
    <text evidence="3">The sequence shown here is derived from an EMBL/GenBank/DDBJ whole genome shotgun (WGS) entry which is preliminary data.</text>
</comment>
<dbReference type="InterPro" id="IPR052275">
    <property type="entry name" value="Mt_Fe-S_assembly_factor"/>
</dbReference>
<accession>A0A833VU67</accession>
<evidence type="ECO:0000313" key="3">
    <source>
        <dbReference type="EMBL" id="KAF3424990.1"/>
    </source>
</evidence>
<reference evidence="3" key="1">
    <citation type="submission" date="2019-11" db="EMBL/GenBank/DDBJ databases">
        <title>The nuclear and mitochondrial genomes of Frieseomelitta varia - a highly eusocial stingless bee (Meliponini) with a permanently sterile worker caste.</title>
        <authorList>
            <person name="Freitas F.C.P."/>
            <person name="Lourenco A.P."/>
            <person name="Nunes F.M.F."/>
            <person name="Paschoal A.R."/>
            <person name="Abreu F.C.P."/>
            <person name="Barbin F.O."/>
            <person name="Bataglia L."/>
            <person name="Cardoso-Junior C.A.M."/>
            <person name="Cervoni M.S."/>
            <person name="Silva S.R."/>
            <person name="Dalarmi F."/>
            <person name="Del Lama M.A."/>
            <person name="Depintor T.S."/>
            <person name="Ferreira K.M."/>
            <person name="Goria P.S."/>
            <person name="Jaskot M.C."/>
            <person name="Lago D.C."/>
            <person name="Luna-Lucena D."/>
            <person name="Moda L.M."/>
            <person name="Nascimento L."/>
            <person name="Pedrino M."/>
            <person name="Rabico F.O."/>
            <person name="Sanches F.C."/>
            <person name="Santos D.E."/>
            <person name="Santos C.G."/>
            <person name="Vieira J."/>
            <person name="Lopes T.F."/>
            <person name="Barchuk A.R."/>
            <person name="Hartfelder K."/>
            <person name="Simoes Z.L.P."/>
            <person name="Bitondi M.M.G."/>
            <person name="Pinheiro D.G."/>
        </authorList>
    </citation>
    <scope>NUCLEOTIDE SEQUENCE</scope>
    <source>
        <strain evidence="3">USP_RPSP 00005682</strain>
        <tissue evidence="3">Whole individual</tissue>
    </source>
</reference>
<dbReference type="GO" id="GO:0005759">
    <property type="term" value="C:mitochondrial matrix"/>
    <property type="evidence" value="ECO:0007669"/>
    <property type="project" value="TreeGrafter"/>
</dbReference>
<comment type="similarity">
    <text evidence="1 2">Belongs to the BolA/IbaG family.</text>
</comment>
<organism evidence="3 4">
    <name type="scientific">Frieseomelitta varia</name>
    <dbReference type="NCBI Taxonomy" id="561572"/>
    <lineage>
        <taxon>Eukaryota</taxon>
        <taxon>Metazoa</taxon>
        <taxon>Ecdysozoa</taxon>
        <taxon>Arthropoda</taxon>
        <taxon>Hexapoda</taxon>
        <taxon>Insecta</taxon>
        <taxon>Pterygota</taxon>
        <taxon>Neoptera</taxon>
        <taxon>Endopterygota</taxon>
        <taxon>Hymenoptera</taxon>
        <taxon>Apocrita</taxon>
        <taxon>Aculeata</taxon>
        <taxon>Apoidea</taxon>
        <taxon>Anthophila</taxon>
        <taxon>Apidae</taxon>
        <taxon>Frieseomelitta</taxon>
    </lineage>
</organism>
<gene>
    <name evidence="3" type="ORF">E2986_10225</name>
</gene>
<evidence type="ECO:0008006" key="5">
    <source>
        <dbReference type="Google" id="ProtNLM"/>
    </source>
</evidence>
<name>A0A833VU67_9HYME</name>
<evidence type="ECO:0000313" key="4">
    <source>
        <dbReference type="Proteomes" id="UP000655588"/>
    </source>
</evidence>
<dbReference type="InterPro" id="IPR002634">
    <property type="entry name" value="BolA"/>
</dbReference>
<dbReference type="PANTHER" id="PTHR46188:SF1">
    <property type="entry name" value="BOLA-LIKE PROTEIN 3"/>
    <property type="match status" value="1"/>
</dbReference>